<protein>
    <submittedName>
        <fullName evidence="1">Uncharacterized protein</fullName>
    </submittedName>
</protein>
<name>A0A645HTF4_9ZZZZ</name>
<reference evidence="1" key="1">
    <citation type="submission" date="2019-08" db="EMBL/GenBank/DDBJ databases">
        <authorList>
            <person name="Kucharzyk K."/>
            <person name="Murdoch R.W."/>
            <person name="Higgins S."/>
            <person name="Loffler F."/>
        </authorList>
    </citation>
    <scope>NUCLEOTIDE SEQUENCE</scope>
</reference>
<accession>A0A645HTF4</accession>
<dbReference type="AlphaFoldDB" id="A0A645HTF4"/>
<proteinExistence type="predicted"/>
<gene>
    <name evidence="1" type="ORF">SDC9_189885</name>
</gene>
<dbReference type="EMBL" id="VSSQ01100010">
    <property type="protein sequence ID" value="MPN42328.1"/>
    <property type="molecule type" value="Genomic_DNA"/>
</dbReference>
<evidence type="ECO:0000313" key="1">
    <source>
        <dbReference type="EMBL" id="MPN42328.1"/>
    </source>
</evidence>
<sequence>MPAPQNIVFAAKYGLIYRFRIGCMLILGFRYGGTMFEQDASGGMDCLENAIIQRAVWKLNQVGLGIAILFLKYLPTAKDLRTIGICVLILLGFERNSKVVSAGQKSLDLLRVLRCLVHRHQKCCLGIHFLQNAQQVFQLRFIPQVIK</sequence>
<organism evidence="1">
    <name type="scientific">bioreactor metagenome</name>
    <dbReference type="NCBI Taxonomy" id="1076179"/>
    <lineage>
        <taxon>unclassified sequences</taxon>
        <taxon>metagenomes</taxon>
        <taxon>ecological metagenomes</taxon>
    </lineage>
</organism>
<comment type="caution">
    <text evidence="1">The sequence shown here is derived from an EMBL/GenBank/DDBJ whole genome shotgun (WGS) entry which is preliminary data.</text>
</comment>